<feature type="region of interest" description="Disordered" evidence="1">
    <location>
        <begin position="113"/>
        <end position="154"/>
    </location>
</feature>
<gene>
    <name evidence="2" type="ORF">Tci_022910</name>
</gene>
<evidence type="ECO:0000313" key="2">
    <source>
        <dbReference type="EMBL" id="GEU50932.1"/>
    </source>
</evidence>
<proteinExistence type="predicted"/>
<dbReference type="AlphaFoldDB" id="A0A6L2KQN9"/>
<accession>A0A6L2KQN9</accession>
<feature type="compositionally biased region" description="Polar residues" evidence="1">
    <location>
        <begin position="36"/>
        <end position="45"/>
    </location>
</feature>
<sequence length="520" mass="57622">MTSITPNDGTTKTMSHPEGSSEGKDSGGNKPPTDIEPQNPTNADLSGTGAKYHEDQTQSSRLRYQSLTGNEGEPSYEGEPDTQPMLLTYADVRAILIFEDEAQESEEDILGAGEEIDDNPQSAETQHRSFPPREDKPTSSTAPHTEASDIDSLNQTDKLVEASMSSLKKSSTTINDLYKGLKVITQLLKDITNYVKDDPAINKKIEEASETLTKISTQTIEILSSVRSFDFFTFQSTSQYSSAPSNSVAPTFALTNIPANVEGENTTHTTAKEHHSHTKGETNANIQEKPKEPKQSTDANIEFISSSTHPPSITQTQPIKIIHPEPSVPQRKGKSKKLGIHPKEAITTKAGELFKKAQDAEHEVLKRQHTKKQIKTKIITDIKIHPKTKPVVITVYRGTDGRNFDVYKPFVFGAFGISELDELKEIIPKKKNASVKDLMNSLNGIFFIDEFGDQAFQRWSDIDKVGMEALVSYLVAASMVKSPENTRFNMKLMKLIVEHPGQEKLKSKKVKLEALGYNMD</sequence>
<feature type="compositionally biased region" description="Polar residues" evidence="1">
    <location>
        <begin position="1"/>
        <end position="14"/>
    </location>
</feature>
<dbReference type="EMBL" id="BKCJ010002788">
    <property type="protein sequence ID" value="GEU50932.1"/>
    <property type="molecule type" value="Genomic_DNA"/>
</dbReference>
<organism evidence="2">
    <name type="scientific">Tanacetum cinerariifolium</name>
    <name type="common">Dalmatian daisy</name>
    <name type="synonym">Chrysanthemum cinerariifolium</name>
    <dbReference type="NCBI Taxonomy" id="118510"/>
    <lineage>
        <taxon>Eukaryota</taxon>
        <taxon>Viridiplantae</taxon>
        <taxon>Streptophyta</taxon>
        <taxon>Embryophyta</taxon>
        <taxon>Tracheophyta</taxon>
        <taxon>Spermatophyta</taxon>
        <taxon>Magnoliopsida</taxon>
        <taxon>eudicotyledons</taxon>
        <taxon>Gunneridae</taxon>
        <taxon>Pentapetalae</taxon>
        <taxon>asterids</taxon>
        <taxon>campanulids</taxon>
        <taxon>Asterales</taxon>
        <taxon>Asteraceae</taxon>
        <taxon>Asteroideae</taxon>
        <taxon>Anthemideae</taxon>
        <taxon>Anthemidinae</taxon>
        <taxon>Tanacetum</taxon>
    </lineage>
</organism>
<protein>
    <submittedName>
        <fullName evidence="2">Uncharacterized protein</fullName>
    </submittedName>
</protein>
<feature type="compositionally biased region" description="Polar residues" evidence="1">
    <location>
        <begin position="57"/>
        <end position="69"/>
    </location>
</feature>
<feature type="compositionally biased region" description="Basic and acidic residues" evidence="1">
    <location>
        <begin position="125"/>
        <end position="137"/>
    </location>
</feature>
<evidence type="ECO:0000256" key="1">
    <source>
        <dbReference type="SAM" id="MobiDB-lite"/>
    </source>
</evidence>
<reference evidence="2" key="1">
    <citation type="journal article" date="2019" name="Sci. Rep.">
        <title>Draft genome of Tanacetum cinerariifolium, the natural source of mosquito coil.</title>
        <authorList>
            <person name="Yamashiro T."/>
            <person name="Shiraishi A."/>
            <person name="Satake H."/>
            <person name="Nakayama K."/>
        </authorList>
    </citation>
    <scope>NUCLEOTIDE SEQUENCE</scope>
</reference>
<feature type="region of interest" description="Disordered" evidence="1">
    <location>
        <begin position="1"/>
        <end position="83"/>
    </location>
</feature>
<comment type="caution">
    <text evidence="2">The sequence shown here is derived from an EMBL/GenBank/DDBJ whole genome shotgun (WGS) entry which is preliminary data.</text>
</comment>
<feature type="region of interest" description="Disordered" evidence="1">
    <location>
        <begin position="267"/>
        <end position="297"/>
    </location>
</feature>
<name>A0A6L2KQN9_TANCI</name>